<dbReference type="Proteomes" id="UP000024404">
    <property type="component" value="Unassembled WGS sequence"/>
</dbReference>
<keyword evidence="2" id="KW-1185">Reference proteome</keyword>
<reference evidence="2" key="1">
    <citation type="submission" date="2013-10" db="EMBL/GenBank/DDBJ databases">
        <title>Genome sequencing of Onchocerca volvulus.</title>
        <authorList>
            <person name="Cotton J."/>
            <person name="Tsai J."/>
            <person name="Stanley E."/>
            <person name="Tracey A."/>
            <person name="Holroyd N."/>
            <person name="Lustigman S."/>
            <person name="Berriman M."/>
        </authorList>
    </citation>
    <scope>NUCLEOTIDE SEQUENCE</scope>
</reference>
<proteinExistence type="predicted"/>
<name>A0A8R1XZJ9_ONCVO</name>
<reference evidence="1" key="2">
    <citation type="submission" date="2022-06" db="UniProtKB">
        <authorList>
            <consortium name="EnsemblMetazoa"/>
        </authorList>
    </citation>
    <scope>IDENTIFICATION</scope>
</reference>
<dbReference type="EMBL" id="CMVM020000117">
    <property type="status" value="NOT_ANNOTATED_CDS"/>
    <property type="molecule type" value="Genomic_DNA"/>
</dbReference>
<evidence type="ECO:0000313" key="1">
    <source>
        <dbReference type="EnsemblMetazoa" id="OVOC3512.1"/>
    </source>
</evidence>
<dbReference type="AlphaFoldDB" id="A0A8R1XZJ9"/>
<dbReference type="EnsemblMetazoa" id="OVOC3512.1">
    <property type="protein sequence ID" value="OVOC3512.1"/>
    <property type="gene ID" value="WBGene00240321"/>
</dbReference>
<sequence length="42" mass="5246">MSEILRIRKIKYKIKYSLNRFEWSKINLFQRCTRKKKAVTNI</sequence>
<protein>
    <submittedName>
        <fullName evidence="1">Uncharacterized protein</fullName>
    </submittedName>
</protein>
<accession>A0A8R1XZJ9</accession>
<organism evidence="1 2">
    <name type="scientific">Onchocerca volvulus</name>
    <dbReference type="NCBI Taxonomy" id="6282"/>
    <lineage>
        <taxon>Eukaryota</taxon>
        <taxon>Metazoa</taxon>
        <taxon>Ecdysozoa</taxon>
        <taxon>Nematoda</taxon>
        <taxon>Chromadorea</taxon>
        <taxon>Rhabditida</taxon>
        <taxon>Spirurina</taxon>
        <taxon>Spiruromorpha</taxon>
        <taxon>Filarioidea</taxon>
        <taxon>Onchocercidae</taxon>
        <taxon>Onchocerca</taxon>
    </lineage>
</organism>
<evidence type="ECO:0000313" key="2">
    <source>
        <dbReference type="Proteomes" id="UP000024404"/>
    </source>
</evidence>